<evidence type="ECO:0000313" key="1">
    <source>
        <dbReference type="EMBL" id="VDO70297.1"/>
    </source>
</evidence>
<evidence type="ECO:0000313" key="2">
    <source>
        <dbReference type="Proteomes" id="UP000269396"/>
    </source>
</evidence>
<accession>A0A183NEA7</accession>
<name>A0A183NEA7_9TREM</name>
<dbReference type="Proteomes" id="UP000269396">
    <property type="component" value="Unassembled WGS sequence"/>
</dbReference>
<keyword evidence="2" id="KW-1185">Reference proteome</keyword>
<dbReference type="AlphaFoldDB" id="A0A183NEA7"/>
<gene>
    <name evidence="1" type="ORF">SMTD_LOCUS443</name>
</gene>
<proteinExistence type="predicted"/>
<sequence length="83" mass="9693">MELKTTICKPTLKSESSIRTSKQFCMELKLGELLRTSLKKVQAFINSCLRKILNVRWPDTNSNNLLWETTKQLPAGEEIRKRR</sequence>
<organism evidence="1 2">
    <name type="scientific">Schistosoma mattheei</name>
    <dbReference type="NCBI Taxonomy" id="31246"/>
    <lineage>
        <taxon>Eukaryota</taxon>
        <taxon>Metazoa</taxon>
        <taxon>Spiralia</taxon>
        <taxon>Lophotrochozoa</taxon>
        <taxon>Platyhelminthes</taxon>
        <taxon>Trematoda</taxon>
        <taxon>Digenea</taxon>
        <taxon>Strigeidida</taxon>
        <taxon>Schistosomatoidea</taxon>
        <taxon>Schistosomatidae</taxon>
        <taxon>Schistosoma</taxon>
    </lineage>
</organism>
<dbReference type="EMBL" id="UZAL01000380">
    <property type="protein sequence ID" value="VDO70297.1"/>
    <property type="molecule type" value="Genomic_DNA"/>
</dbReference>
<protein>
    <submittedName>
        <fullName evidence="1">Uncharacterized protein</fullName>
    </submittedName>
</protein>
<reference evidence="1 2" key="1">
    <citation type="submission" date="2018-11" db="EMBL/GenBank/DDBJ databases">
        <authorList>
            <consortium name="Pathogen Informatics"/>
        </authorList>
    </citation>
    <scope>NUCLEOTIDE SEQUENCE [LARGE SCALE GENOMIC DNA]</scope>
    <source>
        <strain>Denwood</strain>
        <strain evidence="2">Zambia</strain>
    </source>
</reference>